<evidence type="ECO:0000313" key="6">
    <source>
        <dbReference type="EMBL" id="GES22579.1"/>
    </source>
</evidence>
<dbReference type="Pfam" id="PF00392">
    <property type="entry name" value="GntR"/>
    <property type="match status" value="1"/>
</dbReference>
<dbReference type="InterPro" id="IPR036390">
    <property type="entry name" value="WH_DNA-bd_sf"/>
</dbReference>
<accession>A0A5M3XRC7</accession>
<dbReference type="InterPro" id="IPR000524">
    <property type="entry name" value="Tscrpt_reg_HTH_GntR"/>
</dbReference>
<dbReference type="CDD" id="cd07377">
    <property type="entry name" value="WHTH_GntR"/>
    <property type="match status" value="1"/>
</dbReference>
<organism evidence="6 7">
    <name type="scientific">Acrocarpospora pleiomorpha</name>
    <dbReference type="NCBI Taxonomy" id="90975"/>
    <lineage>
        <taxon>Bacteria</taxon>
        <taxon>Bacillati</taxon>
        <taxon>Actinomycetota</taxon>
        <taxon>Actinomycetes</taxon>
        <taxon>Streptosporangiales</taxon>
        <taxon>Streptosporangiaceae</taxon>
        <taxon>Acrocarpospora</taxon>
    </lineage>
</organism>
<dbReference type="Proteomes" id="UP000377595">
    <property type="component" value="Unassembled WGS sequence"/>
</dbReference>
<dbReference type="Gene3D" id="1.10.10.10">
    <property type="entry name" value="Winged helix-like DNA-binding domain superfamily/Winged helix DNA-binding domain"/>
    <property type="match status" value="1"/>
</dbReference>
<reference evidence="6 7" key="1">
    <citation type="submission" date="2019-10" db="EMBL/GenBank/DDBJ databases">
        <title>Whole genome shotgun sequence of Acrocarpospora pleiomorpha NBRC 16267.</title>
        <authorList>
            <person name="Ichikawa N."/>
            <person name="Kimura A."/>
            <person name="Kitahashi Y."/>
            <person name="Komaki H."/>
            <person name="Oguchi A."/>
        </authorList>
    </citation>
    <scope>NUCLEOTIDE SEQUENCE [LARGE SCALE GENOMIC DNA]</scope>
    <source>
        <strain evidence="6 7">NBRC 16267</strain>
    </source>
</reference>
<dbReference type="InterPro" id="IPR036388">
    <property type="entry name" value="WH-like_DNA-bd_sf"/>
</dbReference>
<proteinExistence type="predicted"/>
<evidence type="ECO:0000259" key="5">
    <source>
        <dbReference type="PROSITE" id="PS50949"/>
    </source>
</evidence>
<evidence type="ECO:0000256" key="3">
    <source>
        <dbReference type="ARBA" id="ARBA00023163"/>
    </source>
</evidence>
<name>A0A5M3XRC7_9ACTN</name>
<dbReference type="Pfam" id="PF07729">
    <property type="entry name" value="FCD"/>
    <property type="match status" value="1"/>
</dbReference>
<dbReference type="SUPFAM" id="SSF46785">
    <property type="entry name" value="Winged helix' DNA-binding domain"/>
    <property type="match status" value="1"/>
</dbReference>
<dbReference type="GO" id="GO:0003700">
    <property type="term" value="F:DNA-binding transcription factor activity"/>
    <property type="evidence" value="ECO:0007669"/>
    <property type="project" value="InterPro"/>
</dbReference>
<dbReference type="PROSITE" id="PS50949">
    <property type="entry name" value="HTH_GNTR"/>
    <property type="match status" value="1"/>
</dbReference>
<dbReference type="SMART" id="SM00895">
    <property type="entry name" value="FCD"/>
    <property type="match status" value="1"/>
</dbReference>
<evidence type="ECO:0000256" key="4">
    <source>
        <dbReference type="SAM" id="MobiDB-lite"/>
    </source>
</evidence>
<dbReference type="RefSeq" id="WP_155347526.1">
    <property type="nucleotide sequence ID" value="NZ_BAAAHM010000035.1"/>
</dbReference>
<gene>
    <name evidence="6" type="ORF">Aple_054770</name>
</gene>
<dbReference type="EMBL" id="BLAF01000032">
    <property type="protein sequence ID" value="GES22579.1"/>
    <property type="molecule type" value="Genomic_DNA"/>
</dbReference>
<dbReference type="InterPro" id="IPR008920">
    <property type="entry name" value="TF_FadR/GntR_C"/>
</dbReference>
<dbReference type="InterPro" id="IPR011711">
    <property type="entry name" value="GntR_C"/>
</dbReference>
<comment type="caution">
    <text evidence="6">The sequence shown here is derived from an EMBL/GenBank/DDBJ whole genome shotgun (WGS) entry which is preliminary data.</text>
</comment>
<dbReference type="OrthoDB" id="7989071at2"/>
<dbReference type="Gene3D" id="1.20.120.530">
    <property type="entry name" value="GntR ligand-binding domain-like"/>
    <property type="match status" value="1"/>
</dbReference>
<feature type="domain" description="HTH gntR-type" evidence="5">
    <location>
        <begin position="8"/>
        <end position="76"/>
    </location>
</feature>
<dbReference type="SUPFAM" id="SSF48008">
    <property type="entry name" value="GntR ligand-binding domain-like"/>
    <property type="match status" value="1"/>
</dbReference>
<dbReference type="SMART" id="SM00345">
    <property type="entry name" value="HTH_GNTR"/>
    <property type="match status" value="1"/>
</dbReference>
<feature type="region of interest" description="Disordered" evidence="4">
    <location>
        <begin position="238"/>
        <end position="259"/>
    </location>
</feature>
<dbReference type="GO" id="GO:0003677">
    <property type="term" value="F:DNA binding"/>
    <property type="evidence" value="ECO:0007669"/>
    <property type="project" value="UniProtKB-KW"/>
</dbReference>
<evidence type="ECO:0000256" key="2">
    <source>
        <dbReference type="ARBA" id="ARBA00023125"/>
    </source>
</evidence>
<keyword evidence="7" id="KW-1185">Reference proteome</keyword>
<keyword evidence="2" id="KW-0238">DNA-binding</keyword>
<keyword evidence="3" id="KW-0804">Transcription</keyword>
<evidence type="ECO:0000313" key="7">
    <source>
        <dbReference type="Proteomes" id="UP000377595"/>
    </source>
</evidence>
<evidence type="ECO:0000256" key="1">
    <source>
        <dbReference type="ARBA" id="ARBA00023015"/>
    </source>
</evidence>
<sequence length="259" mass="27890">MPASIKRTSLTDQATEAIIQLIQERNLRDGDQMPGTGELAEMLNVSVPVVREAVAGLSAIGLLKRHQGRESTVSTPDSTHMSRLFALRIVGTAVDDEQLQQFREIVEVGNARLAARNRTPEHIAALHEALDSLTSVRDAEHLHEADVAFHAAVSQAANNDLCELTLESLEPLLRRLRRRVWNGWVNAGGGVEAIIDAHRVILTAIEAGDENAAATAMVVHLEQARLGLEESIRDGDRQVAGNAGFPADTPDQATSAATA</sequence>
<dbReference type="AlphaFoldDB" id="A0A5M3XRC7"/>
<protein>
    <submittedName>
        <fullName evidence="6">GntR family transcriptional regulator</fullName>
    </submittedName>
</protein>
<dbReference type="PANTHER" id="PTHR43537:SF5">
    <property type="entry name" value="UXU OPERON TRANSCRIPTIONAL REGULATOR"/>
    <property type="match status" value="1"/>
</dbReference>
<keyword evidence="1" id="KW-0805">Transcription regulation</keyword>
<dbReference type="PANTHER" id="PTHR43537">
    <property type="entry name" value="TRANSCRIPTIONAL REGULATOR, GNTR FAMILY"/>
    <property type="match status" value="1"/>
</dbReference>